<proteinExistence type="predicted"/>
<organism evidence="1 2">
    <name type="scientific">Halarchaeum grantii</name>
    <dbReference type="NCBI Taxonomy" id="1193105"/>
    <lineage>
        <taxon>Archaea</taxon>
        <taxon>Methanobacteriati</taxon>
        <taxon>Methanobacteriota</taxon>
        <taxon>Stenosarchaea group</taxon>
        <taxon>Halobacteria</taxon>
        <taxon>Halobacteriales</taxon>
        <taxon>Halobacteriaceae</taxon>
    </lineage>
</organism>
<dbReference type="InterPro" id="IPR021866">
    <property type="entry name" value="SpoIIAA-like"/>
</dbReference>
<dbReference type="InterPro" id="IPR038396">
    <property type="entry name" value="SpoIIAA-like_sf"/>
</dbReference>
<evidence type="ECO:0000313" key="1">
    <source>
        <dbReference type="EMBL" id="GGL40437.1"/>
    </source>
</evidence>
<dbReference type="Pfam" id="PF11964">
    <property type="entry name" value="SpoIIAA-like"/>
    <property type="match status" value="1"/>
</dbReference>
<dbReference type="RefSeq" id="WP_123078651.1">
    <property type="nucleotide sequence ID" value="NZ_BMPF01000004.1"/>
</dbReference>
<gene>
    <name evidence="1" type="ORF">GCM10009037_25230</name>
</gene>
<dbReference type="EMBL" id="BMPF01000004">
    <property type="protein sequence ID" value="GGL40437.1"/>
    <property type="molecule type" value="Genomic_DNA"/>
</dbReference>
<dbReference type="Gene3D" id="3.40.50.10600">
    <property type="entry name" value="SpoIIaa-like domains"/>
    <property type="match status" value="1"/>
</dbReference>
<dbReference type="Proteomes" id="UP000628840">
    <property type="component" value="Unassembled WGS sequence"/>
</dbReference>
<protein>
    <recommendedName>
        <fullName evidence="3">SpoIIAA-like</fullName>
    </recommendedName>
</protein>
<reference evidence="1 2" key="1">
    <citation type="journal article" date="2019" name="Int. J. Syst. Evol. Microbiol.">
        <title>The Global Catalogue of Microorganisms (GCM) 10K type strain sequencing project: providing services to taxonomists for standard genome sequencing and annotation.</title>
        <authorList>
            <consortium name="The Broad Institute Genomics Platform"/>
            <consortium name="The Broad Institute Genome Sequencing Center for Infectious Disease"/>
            <person name="Wu L."/>
            <person name="Ma J."/>
        </authorList>
    </citation>
    <scope>NUCLEOTIDE SEQUENCE [LARGE SCALE GENOMIC DNA]</scope>
    <source>
        <strain evidence="1 2">JCM 19585</strain>
    </source>
</reference>
<sequence length="130" mass="15179">MFEILDATEDDLIAVRVGNGTADGYEEFYSLLIERTKQHGSIRVYEEVPDWTATTYLTHLHGILPDLRYGPEFDIRSYACVGDSFWAKLLFHQWRAIRPVWPVAPDQMRYFQLDNRDSALQWIRNGSARP</sequence>
<comment type="caution">
    <text evidence="1">The sequence shown here is derived from an EMBL/GenBank/DDBJ whole genome shotgun (WGS) entry which is preliminary data.</text>
</comment>
<dbReference type="SUPFAM" id="SSF52091">
    <property type="entry name" value="SpoIIaa-like"/>
    <property type="match status" value="1"/>
</dbReference>
<accession>A0A830FCB9</accession>
<evidence type="ECO:0008006" key="3">
    <source>
        <dbReference type="Google" id="ProtNLM"/>
    </source>
</evidence>
<dbReference type="AlphaFoldDB" id="A0A830FCB9"/>
<dbReference type="InterPro" id="IPR036513">
    <property type="entry name" value="STAS_dom_sf"/>
</dbReference>
<keyword evidence="2" id="KW-1185">Reference proteome</keyword>
<dbReference type="OrthoDB" id="333941at2157"/>
<name>A0A830FCB9_9EURY</name>
<evidence type="ECO:0000313" key="2">
    <source>
        <dbReference type="Proteomes" id="UP000628840"/>
    </source>
</evidence>
<dbReference type="GeneID" id="55825841"/>